<dbReference type="AlphaFoldDB" id="A0A165HBU1"/>
<evidence type="ECO:0000256" key="5">
    <source>
        <dbReference type="ARBA" id="ARBA00019973"/>
    </source>
</evidence>
<evidence type="ECO:0000256" key="7">
    <source>
        <dbReference type="ARBA" id="ARBA00033194"/>
    </source>
</evidence>
<gene>
    <name evidence="12" type="ORF">L228DRAFT_260118</name>
</gene>
<dbReference type="InterPro" id="IPR050167">
    <property type="entry name" value="Ser_Thr_protein_kinase"/>
</dbReference>
<evidence type="ECO:0000256" key="2">
    <source>
        <dbReference type="ARBA" id="ARBA00011534"/>
    </source>
</evidence>
<comment type="subunit">
    <text evidence="2">Component of the EKC/KEOPS complex composed of at least BUD32, CGI121, GON7, KAE1 and PCC1; the whole complex dimerizes.</text>
</comment>
<dbReference type="GeneID" id="28899362"/>
<dbReference type="RefSeq" id="XP_018188825.1">
    <property type="nucleotide sequence ID" value="XM_018334225.1"/>
</dbReference>
<dbReference type="GO" id="GO:0005737">
    <property type="term" value="C:cytoplasm"/>
    <property type="evidence" value="ECO:0007669"/>
    <property type="project" value="TreeGrafter"/>
</dbReference>
<feature type="domain" description="Protein kinase" evidence="11">
    <location>
        <begin position="19"/>
        <end position="278"/>
    </location>
</feature>
<proteinExistence type="predicted"/>
<dbReference type="PANTHER" id="PTHR23257">
    <property type="entry name" value="SERINE-THREONINE PROTEIN KINASE"/>
    <property type="match status" value="1"/>
</dbReference>
<keyword evidence="12" id="KW-0808">Transferase</keyword>
<evidence type="ECO:0000256" key="10">
    <source>
        <dbReference type="SAM" id="Coils"/>
    </source>
</evidence>
<comment type="function">
    <text evidence="1">Component of the EKC/KEOPS complex that is required for the formation of a threonylcarbamoyl group on adenosine at position 37 (t(6)A37) in tRNAs that read codons beginning with adenine. The complex is probably involved in the transfer of the threonylcarbamoyl moiety of threonylcarbamoyl-AMP (TC-AMP) to the N6 group of A37. BUD32 has ATPase activity in the context of the EKC/KEOPS complex and likely plays a supporting role to the catalytic subunit KAE1. The EKC/KEOPS complex also promotes both telomere uncapping and telomere elongation. The complex is required for efficient recruitment of transcriptional coactivators.</text>
</comment>
<dbReference type="Gene3D" id="1.10.510.10">
    <property type="entry name" value="Transferase(Phosphotransferase) domain 1"/>
    <property type="match status" value="1"/>
</dbReference>
<keyword evidence="13" id="KW-1185">Reference proteome</keyword>
<evidence type="ECO:0000313" key="12">
    <source>
        <dbReference type="EMBL" id="KZF23270.1"/>
    </source>
</evidence>
<evidence type="ECO:0000256" key="1">
    <source>
        <dbReference type="ARBA" id="ARBA00003747"/>
    </source>
</evidence>
<evidence type="ECO:0000256" key="3">
    <source>
        <dbReference type="ARBA" id="ARBA00012513"/>
    </source>
</evidence>
<dbReference type="PROSITE" id="PS50011">
    <property type="entry name" value="PROTEIN_KINASE_DOM"/>
    <property type="match status" value="1"/>
</dbReference>
<dbReference type="PROSITE" id="PS00109">
    <property type="entry name" value="PROTEIN_KINASE_TYR"/>
    <property type="match status" value="1"/>
</dbReference>
<evidence type="ECO:0000313" key="13">
    <source>
        <dbReference type="Proteomes" id="UP000076632"/>
    </source>
</evidence>
<sequence length="342" mass="39520">MEEEGPRVNSYFVSPFPSISILVDSPDGIAGNVVGFGTAVVVGLSADIAFKFSRRIRRGPWGETNFNQAEIERKEDLEELIRRESQNYAVLSAALNMHPNPNILQPCFAVPEGILMPRLKASLQSLQEGPDYIHTTFHQRLLWAKQIANGLAWLEKAGFVHGDLRPANILLDNHGNVVLADFGSSAPYRTAQVTCADLYYPHFNYAGYWSENYAMGWVLYSLFHGSVPDKFNDQIEPLQEAQLPPASHLPLGYIMEKCWRRAYPSVREMEHDVLHEYSLHQEWRYVIRDRVTDWLRVLRIWMFKNSQLRMMQRTYHKLRMENLPYFWQVKRYEDGKAANNAA</sequence>
<name>A0A165HBU1_XYLHT</name>
<dbReference type="InterPro" id="IPR011009">
    <property type="entry name" value="Kinase-like_dom_sf"/>
</dbReference>
<dbReference type="PANTHER" id="PTHR23257:SF706">
    <property type="entry name" value="PROTO-ONCOGENE SERINE_THREONINE-PROTEIN KINASE MOS"/>
    <property type="match status" value="1"/>
</dbReference>
<dbReference type="GO" id="GO:0007165">
    <property type="term" value="P:signal transduction"/>
    <property type="evidence" value="ECO:0007669"/>
    <property type="project" value="TreeGrafter"/>
</dbReference>
<comment type="catalytic activity">
    <reaction evidence="8">
        <text>L-threonyl-[protein] + ATP = O-phospho-L-threonyl-[protein] + ADP + H(+)</text>
        <dbReference type="Rhea" id="RHEA:46608"/>
        <dbReference type="Rhea" id="RHEA-COMP:11060"/>
        <dbReference type="Rhea" id="RHEA-COMP:11605"/>
        <dbReference type="ChEBI" id="CHEBI:15378"/>
        <dbReference type="ChEBI" id="CHEBI:30013"/>
        <dbReference type="ChEBI" id="CHEBI:30616"/>
        <dbReference type="ChEBI" id="CHEBI:61977"/>
        <dbReference type="ChEBI" id="CHEBI:456216"/>
        <dbReference type="EC" id="2.7.11.1"/>
    </reaction>
</comment>
<evidence type="ECO:0000256" key="8">
    <source>
        <dbReference type="ARBA" id="ARBA00047899"/>
    </source>
</evidence>
<protein>
    <recommendedName>
        <fullName evidence="5">EKC/KEOPS complex subunit BUD32</fullName>
        <ecNumber evidence="3">2.7.11.1</ecNumber>
    </recommendedName>
    <alternativeName>
        <fullName evidence="6 7">Atypical Serine/threonine protein kinase BUD32</fullName>
    </alternativeName>
    <alternativeName>
        <fullName evidence="4">EKC/KEOPS complex subunit bud32</fullName>
    </alternativeName>
</protein>
<accession>A0A165HBU1</accession>
<keyword evidence="12" id="KW-0418">Kinase</keyword>
<dbReference type="Proteomes" id="UP000076632">
    <property type="component" value="Unassembled WGS sequence"/>
</dbReference>
<dbReference type="STRING" id="1328760.A0A165HBU1"/>
<evidence type="ECO:0000256" key="6">
    <source>
        <dbReference type="ARBA" id="ARBA00030980"/>
    </source>
</evidence>
<dbReference type="InParanoid" id="A0A165HBU1"/>
<comment type="catalytic activity">
    <reaction evidence="9">
        <text>L-seryl-[protein] + ATP = O-phospho-L-seryl-[protein] + ADP + H(+)</text>
        <dbReference type="Rhea" id="RHEA:17989"/>
        <dbReference type="Rhea" id="RHEA-COMP:9863"/>
        <dbReference type="Rhea" id="RHEA-COMP:11604"/>
        <dbReference type="ChEBI" id="CHEBI:15378"/>
        <dbReference type="ChEBI" id="CHEBI:29999"/>
        <dbReference type="ChEBI" id="CHEBI:30616"/>
        <dbReference type="ChEBI" id="CHEBI:83421"/>
        <dbReference type="ChEBI" id="CHEBI:456216"/>
        <dbReference type="EC" id="2.7.11.1"/>
    </reaction>
</comment>
<dbReference type="OrthoDB" id="1668230at2759"/>
<dbReference type="GO" id="GO:0005524">
    <property type="term" value="F:ATP binding"/>
    <property type="evidence" value="ECO:0007669"/>
    <property type="project" value="InterPro"/>
</dbReference>
<evidence type="ECO:0000259" key="11">
    <source>
        <dbReference type="PROSITE" id="PS50011"/>
    </source>
</evidence>
<dbReference type="SMART" id="SM00220">
    <property type="entry name" value="S_TKc"/>
    <property type="match status" value="1"/>
</dbReference>
<organism evidence="12 13">
    <name type="scientific">Xylona heveae (strain CBS 132557 / TC161)</name>
    <dbReference type="NCBI Taxonomy" id="1328760"/>
    <lineage>
        <taxon>Eukaryota</taxon>
        <taxon>Fungi</taxon>
        <taxon>Dikarya</taxon>
        <taxon>Ascomycota</taxon>
        <taxon>Pezizomycotina</taxon>
        <taxon>Xylonomycetes</taxon>
        <taxon>Xylonales</taxon>
        <taxon>Xylonaceae</taxon>
        <taxon>Xylona</taxon>
    </lineage>
</organism>
<dbReference type="InterPro" id="IPR000719">
    <property type="entry name" value="Prot_kinase_dom"/>
</dbReference>
<evidence type="ECO:0000256" key="9">
    <source>
        <dbReference type="ARBA" id="ARBA00048679"/>
    </source>
</evidence>
<dbReference type="EC" id="2.7.11.1" evidence="3"/>
<dbReference type="InterPro" id="IPR008266">
    <property type="entry name" value="Tyr_kinase_AS"/>
</dbReference>
<feature type="coiled-coil region" evidence="10">
    <location>
        <begin position="67"/>
        <end position="94"/>
    </location>
</feature>
<dbReference type="SUPFAM" id="SSF56112">
    <property type="entry name" value="Protein kinase-like (PK-like)"/>
    <property type="match status" value="1"/>
</dbReference>
<dbReference type="EMBL" id="KV407457">
    <property type="protein sequence ID" value="KZF23270.1"/>
    <property type="molecule type" value="Genomic_DNA"/>
</dbReference>
<evidence type="ECO:0000256" key="4">
    <source>
        <dbReference type="ARBA" id="ARBA00013948"/>
    </source>
</evidence>
<keyword evidence="10" id="KW-0175">Coiled coil</keyword>
<dbReference type="GO" id="GO:0004674">
    <property type="term" value="F:protein serine/threonine kinase activity"/>
    <property type="evidence" value="ECO:0007669"/>
    <property type="project" value="UniProtKB-EC"/>
</dbReference>
<reference evidence="12 13" key="1">
    <citation type="journal article" date="2016" name="Fungal Biol.">
        <title>The genome of Xylona heveae provides a window into fungal endophytism.</title>
        <authorList>
            <person name="Gazis R."/>
            <person name="Kuo A."/>
            <person name="Riley R."/>
            <person name="LaButti K."/>
            <person name="Lipzen A."/>
            <person name="Lin J."/>
            <person name="Amirebrahimi M."/>
            <person name="Hesse C.N."/>
            <person name="Spatafora J.W."/>
            <person name="Henrissat B."/>
            <person name="Hainaut M."/>
            <person name="Grigoriev I.V."/>
            <person name="Hibbett D.S."/>
        </authorList>
    </citation>
    <scope>NUCLEOTIDE SEQUENCE [LARGE SCALE GENOMIC DNA]</scope>
    <source>
        <strain evidence="12 13">TC161</strain>
    </source>
</reference>
<dbReference type="Pfam" id="PF00069">
    <property type="entry name" value="Pkinase"/>
    <property type="match status" value="1"/>
</dbReference>